<dbReference type="RefSeq" id="WP_344340691.1">
    <property type="nucleotide sequence ID" value="NZ_BAAAQT010000005.1"/>
</dbReference>
<reference evidence="3" key="1">
    <citation type="journal article" date="2019" name="Int. J. Syst. Evol. Microbiol.">
        <title>The Global Catalogue of Microorganisms (GCM) 10K type strain sequencing project: providing services to taxonomists for standard genome sequencing and annotation.</title>
        <authorList>
            <consortium name="The Broad Institute Genomics Platform"/>
            <consortium name="The Broad Institute Genome Sequencing Center for Infectious Disease"/>
            <person name="Wu L."/>
            <person name="Ma J."/>
        </authorList>
    </citation>
    <scope>NUCLEOTIDE SEQUENCE [LARGE SCALE GENOMIC DNA]</scope>
    <source>
        <strain evidence="3">JCM 16026</strain>
    </source>
</reference>
<dbReference type="SUPFAM" id="SSF52833">
    <property type="entry name" value="Thioredoxin-like"/>
    <property type="match status" value="1"/>
</dbReference>
<proteinExistence type="predicted"/>
<comment type="caution">
    <text evidence="2">The sequence shown here is derived from an EMBL/GenBank/DDBJ whole genome shotgun (WGS) entry which is preliminary data.</text>
</comment>
<organism evidence="2 3">
    <name type="scientific">Agrococcus versicolor</name>
    <dbReference type="NCBI Taxonomy" id="501482"/>
    <lineage>
        <taxon>Bacteria</taxon>
        <taxon>Bacillati</taxon>
        <taxon>Actinomycetota</taxon>
        <taxon>Actinomycetes</taxon>
        <taxon>Micrococcales</taxon>
        <taxon>Microbacteriaceae</taxon>
        <taxon>Agrococcus</taxon>
    </lineage>
</organism>
<dbReference type="CDD" id="cd03024">
    <property type="entry name" value="DsbA_FrnE"/>
    <property type="match status" value="1"/>
</dbReference>
<protein>
    <submittedName>
        <fullName evidence="2">DsbA family oxidoreductase</fullName>
    </submittedName>
</protein>
<dbReference type="Proteomes" id="UP001501599">
    <property type="component" value="Unassembled WGS sequence"/>
</dbReference>
<dbReference type="PANTHER" id="PTHR13887:SF41">
    <property type="entry name" value="THIOREDOXIN SUPERFAMILY PROTEIN"/>
    <property type="match status" value="1"/>
</dbReference>
<gene>
    <name evidence="2" type="ORF">GCM10009846_08460</name>
</gene>
<evidence type="ECO:0000313" key="3">
    <source>
        <dbReference type="Proteomes" id="UP001501599"/>
    </source>
</evidence>
<dbReference type="Pfam" id="PF01323">
    <property type="entry name" value="DSBA"/>
    <property type="match status" value="1"/>
</dbReference>
<dbReference type="InterPro" id="IPR001853">
    <property type="entry name" value="DSBA-like_thioredoxin_dom"/>
</dbReference>
<sequence length="230" mass="24741">MQIEIWSDIACPWCYIGKRRFEAALAQFAHRDAVAVTYRSYQLDPTLPEHYDGTEAEYLASRKGIPVEQAEQMFAHVAQQARTVGLAYDFDALVVANSMRAHQILHLAHEHGVQSEVKEALLAAHFEQGRDIGDPGLLACIASAEGVPVDAVQHELATGSRIPAVQQDVADARALGIQGVPCVVIDRQYAVSGAQPTETFLGALEQAWAARSPLQPVGAADGEVCGPDGC</sequence>
<keyword evidence="3" id="KW-1185">Reference proteome</keyword>
<accession>A0ABP5MGJ2</accession>
<evidence type="ECO:0000313" key="2">
    <source>
        <dbReference type="EMBL" id="GAA2172051.1"/>
    </source>
</evidence>
<dbReference type="PANTHER" id="PTHR13887">
    <property type="entry name" value="GLUTATHIONE S-TRANSFERASE KAPPA"/>
    <property type="match status" value="1"/>
</dbReference>
<dbReference type="InterPro" id="IPR036249">
    <property type="entry name" value="Thioredoxin-like_sf"/>
</dbReference>
<evidence type="ECO:0000259" key="1">
    <source>
        <dbReference type="Pfam" id="PF01323"/>
    </source>
</evidence>
<feature type="domain" description="DSBA-like thioredoxin" evidence="1">
    <location>
        <begin position="2"/>
        <end position="204"/>
    </location>
</feature>
<dbReference type="Gene3D" id="3.40.30.10">
    <property type="entry name" value="Glutaredoxin"/>
    <property type="match status" value="1"/>
</dbReference>
<name>A0ABP5MGJ2_9MICO</name>
<dbReference type="EMBL" id="BAAAQT010000005">
    <property type="protein sequence ID" value="GAA2172051.1"/>
    <property type="molecule type" value="Genomic_DNA"/>
</dbReference>